<dbReference type="CDD" id="cd03762">
    <property type="entry name" value="proteasome_beta_type_6"/>
    <property type="match status" value="1"/>
</dbReference>
<evidence type="ECO:0000259" key="16">
    <source>
        <dbReference type="PROSITE" id="PS50181"/>
    </source>
</evidence>
<dbReference type="GO" id="GO:0016567">
    <property type="term" value="P:protein ubiquitination"/>
    <property type="evidence" value="ECO:0007669"/>
    <property type="project" value="InterPro"/>
</dbReference>
<evidence type="ECO:0000256" key="1">
    <source>
        <dbReference type="ARBA" id="ARBA00001198"/>
    </source>
</evidence>
<evidence type="ECO:0000256" key="14">
    <source>
        <dbReference type="PROSITE-ProRule" id="PRU00221"/>
    </source>
</evidence>
<comment type="subunit">
    <text evidence="12">The 26S proteasome consists of a 20S proteasome core and two 19S regulatory subunits. The 20S proteasome core is composed of 28 subunits that are arranged in four stacked rings, resulting in a barrel-shaped structure. The two end rings are each formed by seven alpha subunits, and the two central rings are each formed by seven beta subunits. The catalytic chamber with the active sites is on the inside of the barrel.</text>
</comment>
<keyword evidence="5" id="KW-0645">Protease</keyword>
<comment type="subcellular location">
    <subcellularLocation>
        <location evidence="2">Nucleus</location>
    </subcellularLocation>
</comment>
<dbReference type="Gene3D" id="3.60.20.10">
    <property type="entry name" value="Glutamine Phosphoribosylpyrophosphate, subunit 1, domain 1"/>
    <property type="match status" value="1"/>
</dbReference>
<evidence type="ECO:0000256" key="13">
    <source>
        <dbReference type="PIRSR" id="PIRSR600243-1"/>
    </source>
</evidence>
<dbReference type="PROSITE" id="PS50082">
    <property type="entry name" value="WD_REPEATS_2"/>
    <property type="match status" value="2"/>
</dbReference>
<feature type="compositionally biased region" description="Polar residues" evidence="15">
    <location>
        <begin position="561"/>
        <end position="584"/>
    </location>
</feature>
<dbReference type="Gene3D" id="2.130.10.10">
    <property type="entry name" value="YVTN repeat-like/Quinoprotein amine dehydrogenase"/>
    <property type="match status" value="2"/>
</dbReference>
<evidence type="ECO:0000256" key="3">
    <source>
        <dbReference type="ARBA" id="ARBA00012039"/>
    </source>
</evidence>
<keyword evidence="18" id="KW-1185">Reference proteome</keyword>
<dbReference type="STRING" id="568069.A0A1J1HQM8"/>
<evidence type="ECO:0000256" key="11">
    <source>
        <dbReference type="ARBA" id="ARBA00024953"/>
    </source>
</evidence>
<feature type="region of interest" description="Disordered" evidence="15">
    <location>
        <begin position="556"/>
        <end position="610"/>
    </location>
</feature>
<dbReference type="Pfam" id="PF12937">
    <property type="entry name" value="F-box-like"/>
    <property type="match status" value="1"/>
</dbReference>
<feature type="domain" description="F-box" evidence="16">
    <location>
        <begin position="294"/>
        <end position="340"/>
    </location>
</feature>
<dbReference type="GO" id="GO:0051603">
    <property type="term" value="P:proteolysis involved in protein catabolic process"/>
    <property type="evidence" value="ECO:0007669"/>
    <property type="project" value="InterPro"/>
</dbReference>
<dbReference type="GO" id="GO:0005634">
    <property type="term" value="C:nucleus"/>
    <property type="evidence" value="ECO:0007669"/>
    <property type="project" value="UniProtKB-SubCell"/>
</dbReference>
<evidence type="ECO:0000256" key="15">
    <source>
        <dbReference type="SAM" id="MobiDB-lite"/>
    </source>
</evidence>
<dbReference type="EMBL" id="CVRI01000018">
    <property type="protein sequence ID" value="CRK90341.1"/>
    <property type="molecule type" value="Genomic_DNA"/>
</dbReference>
<dbReference type="Pfam" id="PF00400">
    <property type="entry name" value="WD40"/>
    <property type="match status" value="2"/>
</dbReference>
<evidence type="ECO:0000256" key="4">
    <source>
        <dbReference type="ARBA" id="ARBA00022490"/>
    </source>
</evidence>
<dbReference type="InterPro" id="IPR023333">
    <property type="entry name" value="Proteasome_suB-type"/>
</dbReference>
<dbReference type="InterPro" id="IPR029055">
    <property type="entry name" value="Ntn_hydrolases_N"/>
</dbReference>
<dbReference type="FunFam" id="3.60.20.10:FF:000010">
    <property type="entry name" value="Proteasome subunit beta type-1"/>
    <property type="match status" value="1"/>
</dbReference>
<dbReference type="PROSITE" id="PS50294">
    <property type="entry name" value="WD_REPEATS_REGION"/>
    <property type="match status" value="2"/>
</dbReference>
<name>A0A1J1HQM8_9DIPT</name>
<feature type="repeat" description="WD" evidence="14">
    <location>
        <begin position="379"/>
        <end position="410"/>
    </location>
</feature>
<evidence type="ECO:0000256" key="5">
    <source>
        <dbReference type="ARBA" id="ARBA00022670"/>
    </source>
</evidence>
<dbReference type="SUPFAM" id="SSF81383">
    <property type="entry name" value="F-box domain"/>
    <property type="match status" value="1"/>
</dbReference>
<dbReference type="Proteomes" id="UP000183832">
    <property type="component" value="Unassembled WGS sequence"/>
</dbReference>
<dbReference type="InterPro" id="IPR001810">
    <property type="entry name" value="F-box_dom"/>
</dbReference>
<keyword evidence="10" id="KW-0539">Nucleus</keyword>
<dbReference type="Pfam" id="PF00227">
    <property type="entry name" value="Proteasome"/>
    <property type="match status" value="1"/>
</dbReference>
<dbReference type="InterPro" id="IPR016050">
    <property type="entry name" value="Proteasome_bsu_CS"/>
</dbReference>
<evidence type="ECO:0000256" key="10">
    <source>
        <dbReference type="ARBA" id="ARBA00023242"/>
    </source>
</evidence>
<feature type="active site" description="Nucleophile" evidence="13">
    <location>
        <position position="40"/>
    </location>
</feature>
<dbReference type="Gene3D" id="1.20.1280.50">
    <property type="match status" value="1"/>
</dbReference>
<dbReference type="PROSITE" id="PS51476">
    <property type="entry name" value="PROTEASOME_BETA_2"/>
    <property type="match status" value="1"/>
</dbReference>
<evidence type="ECO:0000256" key="2">
    <source>
        <dbReference type="ARBA" id="ARBA00004123"/>
    </source>
</evidence>
<evidence type="ECO:0000256" key="8">
    <source>
        <dbReference type="ARBA" id="ARBA00022942"/>
    </source>
</evidence>
<dbReference type="GO" id="GO:0080008">
    <property type="term" value="C:Cul4-RING E3 ubiquitin ligase complex"/>
    <property type="evidence" value="ECO:0007669"/>
    <property type="project" value="InterPro"/>
</dbReference>
<dbReference type="InterPro" id="IPR000243">
    <property type="entry name" value="Pept_T1A_subB"/>
</dbReference>
<organism evidence="17 18">
    <name type="scientific">Clunio marinus</name>
    <dbReference type="NCBI Taxonomy" id="568069"/>
    <lineage>
        <taxon>Eukaryota</taxon>
        <taxon>Metazoa</taxon>
        <taxon>Ecdysozoa</taxon>
        <taxon>Arthropoda</taxon>
        <taxon>Hexapoda</taxon>
        <taxon>Insecta</taxon>
        <taxon>Pterygota</taxon>
        <taxon>Neoptera</taxon>
        <taxon>Endopterygota</taxon>
        <taxon>Diptera</taxon>
        <taxon>Nematocera</taxon>
        <taxon>Chironomoidea</taxon>
        <taxon>Chironomidae</taxon>
        <taxon>Clunio</taxon>
    </lineage>
</organism>
<keyword evidence="4" id="KW-0963">Cytoplasm</keyword>
<dbReference type="InterPro" id="IPR036047">
    <property type="entry name" value="F-box-like_dom_sf"/>
</dbReference>
<dbReference type="GO" id="GO:0004298">
    <property type="term" value="F:threonine-type endopeptidase activity"/>
    <property type="evidence" value="ECO:0007669"/>
    <property type="project" value="UniProtKB-KW"/>
</dbReference>
<sequence>MTISRQIFLFKTEITQEEILERMDDLLGCDFLENPVSTGTTIMAVEFAGGVIIGADSRTSTGSYVANRVTDKLTRISDKIYCCRSGSAADTQAIADIVSYSTYFSENQNGKEALVSEVAAEFRRFCYNYRDSLVAGIIVAGYDDVKGGQVYSVPLGGMVIRQSCTIGGSGSSFIYGFVRENYTENMEKEDCVEFVKKAVFHAMFHDGSSGGVCRIGIITKDGIERRIFFAPPLNSLSLMTPVAATPVAVHHHHLNIKISYKYKEINKLKVKSKIMDKKSESEILSQNNQPNSDASGWSCLPENILIKIFKYISVKDILNCSECCKRWNFVSNDNLLWKFLFQQDFKIEKKIPRKPGSSCWYDEYKRLCDNVPLVLTEVLTKHTHQVLHVSFSHNGKMFATSSKDGFIIVWTSSFPSKLKYEYDTKNLCWKYTQYSQFNQSDTLLLVSGVHFGTPNSTSGEIAVFTVANGFHLRCRVQNKPYDIFGCWFSDQHLLSGDLRWLAHLVSKSTIVLNKANQEIDSEYTPVMKELYNFYNRNASSIRNIMIAQCPWLEDDLDPSAGPSTSQQPTKSDQENLRQSGNPVSNFAGHLSHSSRDSPAPHQQADNDDYSYECPIKYSEEFRREYEEAVSESSSELDDYIDIDMTDEDLYEDLDEACPKYLIFSTGSRTYTPHQIGLKRVGKVNFPKKLDPGPSIQERLALRERRRQLEVLINSLSPEEARLQFANFQNGPDLRPDPDWLNFESVAHRFDSIDALIDLEGHIIGLGLSPDNRFLYVNSRPWPVNCVISNPLDPPPISQEIDIHVIDLQTLKKVGTMLRAHKAYTPNTECFFIFLDVSDNFVGSGAEDRHAYSWDRYYGICLASYPHTDVVNSVAFNPKDDQMLITTSDDYEIKIWRSQMSVREQGIAGIMRANEVKNKHKKK</sequence>
<dbReference type="EC" id="3.4.25.1" evidence="3"/>
<dbReference type="InterPro" id="IPR015943">
    <property type="entry name" value="WD40/YVTN_repeat-like_dom_sf"/>
</dbReference>
<dbReference type="SUPFAM" id="SSF56235">
    <property type="entry name" value="N-terminal nucleophile aminohydrolases (Ntn hydrolases)"/>
    <property type="match status" value="1"/>
</dbReference>
<gene>
    <name evidence="17" type="primary">putative F-box</name>
    <name evidence="17" type="synonym">WD repeat-containing protein 5</name>
    <name evidence="17" type="ORF">CLUMA_CG004015</name>
</gene>
<evidence type="ECO:0000256" key="6">
    <source>
        <dbReference type="ARBA" id="ARBA00022698"/>
    </source>
</evidence>
<keyword evidence="6" id="KW-0888">Threonine protease</keyword>
<dbReference type="InterPro" id="IPR001680">
    <property type="entry name" value="WD40_rpt"/>
</dbReference>
<comment type="function">
    <text evidence="11">Non-catalytic component of the proteasome, a multicatalytic proteinase complex which is characterized by its ability to cleave peptides with Arg, Phe, Tyr, Leu, and Glu adjacent to the leaving group at neutral or slightly basic pH. The proteasome has an ATP-dependent proteolytic activity.</text>
</comment>
<dbReference type="PROSITE" id="PS50181">
    <property type="entry name" value="FBOX"/>
    <property type="match status" value="1"/>
</dbReference>
<feature type="repeat" description="WD" evidence="14">
    <location>
        <begin position="863"/>
        <end position="895"/>
    </location>
</feature>
<dbReference type="GO" id="GO:0019005">
    <property type="term" value="C:SCF ubiquitin ligase complex"/>
    <property type="evidence" value="ECO:0007669"/>
    <property type="project" value="InterPro"/>
</dbReference>
<dbReference type="PRINTS" id="PR00141">
    <property type="entry name" value="PROTEASOME"/>
</dbReference>
<dbReference type="InterPro" id="IPR036322">
    <property type="entry name" value="WD40_repeat_dom_sf"/>
</dbReference>
<dbReference type="GO" id="GO:0005839">
    <property type="term" value="C:proteasome core complex"/>
    <property type="evidence" value="ECO:0007669"/>
    <property type="project" value="InterPro"/>
</dbReference>
<evidence type="ECO:0000313" key="17">
    <source>
        <dbReference type="EMBL" id="CRK90341.1"/>
    </source>
</evidence>
<evidence type="ECO:0000256" key="12">
    <source>
        <dbReference type="ARBA" id="ARBA00026071"/>
    </source>
</evidence>
<dbReference type="SUPFAM" id="SSF50978">
    <property type="entry name" value="WD40 repeat-like"/>
    <property type="match status" value="1"/>
</dbReference>
<keyword evidence="14" id="KW-0853">WD repeat</keyword>
<dbReference type="PROSITE" id="PS00854">
    <property type="entry name" value="PROTEASOME_BETA_1"/>
    <property type="match status" value="1"/>
</dbReference>
<evidence type="ECO:0000313" key="18">
    <source>
        <dbReference type="Proteomes" id="UP000183832"/>
    </source>
</evidence>
<dbReference type="SMART" id="SM00320">
    <property type="entry name" value="WD40"/>
    <property type="match status" value="3"/>
</dbReference>
<keyword evidence="7" id="KW-0378">Hydrolase</keyword>
<keyword evidence="8" id="KW-0647">Proteasome</keyword>
<dbReference type="SMART" id="SM00256">
    <property type="entry name" value="FBOX"/>
    <property type="match status" value="1"/>
</dbReference>
<comment type="catalytic activity">
    <reaction evidence="1">
        <text>Cleavage of peptide bonds with very broad specificity.</text>
        <dbReference type="EC" id="3.4.25.1"/>
    </reaction>
</comment>
<proteinExistence type="predicted"/>
<dbReference type="AlphaFoldDB" id="A0A1J1HQM8"/>
<evidence type="ECO:0000256" key="9">
    <source>
        <dbReference type="ARBA" id="ARBA00023145"/>
    </source>
</evidence>
<dbReference type="PANTHER" id="PTHR20995:SF17">
    <property type="entry name" value="F-BOX_WD REPEAT-CONTAINING PROTEIN 5"/>
    <property type="match status" value="1"/>
</dbReference>
<protein>
    <recommendedName>
        <fullName evidence="3">proteasome endopeptidase complex</fullName>
        <ecNumber evidence="3">3.4.25.1</ecNumber>
    </recommendedName>
</protein>
<dbReference type="OrthoDB" id="192402at2759"/>
<reference evidence="17 18" key="1">
    <citation type="submission" date="2015-04" db="EMBL/GenBank/DDBJ databases">
        <authorList>
            <person name="Syromyatnikov M.Y."/>
            <person name="Popov V.N."/>
        </authorList>
    </citation>
    <scope>NUCLEOTIDE SEQUENCE [LARGE SCALE GENOMIC DNA]</scope>
</reference>
<dbReference type="PANTHER" id="PTHR20995">
    <property type="entry name" value="F-BOX/WD REPEAT-CONTAINING PROTEIN 5"/>
    <property type="match status" value="1"/>
</dbReference>
<accession>A0A1J1HQM8</accession>
<evidence type="ECO:0000256" key="7">
    <source>
        <dbReference type="ARBA" id="ARBA00022801"/>
    </source>
</evidence>
<keyword evidence="9" id="KW-0865">Zymogen</keyword>
<dbReference type="InterPro" id="IPR042508">
    <property type="entry name" value="FBXW5"/>
</dbReference>
<dbReference type="InterPro" id="IPR001353">
    <property type="entry name" value="Proteasome_sua/b"/>
</dbReference>